<dbReference type="Proteomes" id="UP001596364">
    <property type="component" value="Unassembled WGS sequence"/>
</dbReference>
<protein>
    <recommendedName>
        <fullName evidence="3">Adhesin</fullName>
    </recommendedName>
</protein>
<dbReference type="EMBL" id="JBHSUS010000001">
    <property type="protein sequence ID" value="MFC6439555.1"/>
    <property type="molecule type" value="Genomic_DNA"/>
</dbReference>
<evidence type="ECO:0000313" key="1">
    <source>
        <dbReference type="EMBL" id="MFC6439555.1"/>
    </source>
</evidence>
<sequence>MKKLLLASVITCSMGLSGCIVHVGGHGDDSDIEFGYVRSNQSDLSSVNSDLRIETHRQVGDVSNVNGNIELQAFAAAKDIDAVNGNIELTHNNQADNVNSVNGDIRTNGSHIAHNIESVNGQIKVHNSQVSGDIISLNGDVSLDGSSHIKGDIVFKSKKRSWWSGNNNHQPTLTISADSQIDGRIILQQPVRLDVANPALLNKVDYAYKA</sequence>
<dbReference type="RefSeq" id="WP_131257163.1">
    <property type="nucleotide sequence ID" value="NZ_JBHSUS010000001.1"/>
</dbReference>
<organism evidence="1 2">
    <name type="scientific">Pseudobowmanella zhangzhouensis</name>
    <dbReference type="NCBI Taxonomy" id="1537679"/>
    <lineage>
        <taxon>Bacteria</taxon>
        <taxon>Pseudomonadati</taxon>
        <taxon>Pseudomonadota</taxon>
        <taxon>Gammaproteobacteria</taxon>
        <taxon>Alteromonadales</taxon>
        <taxon>Alteromonadaceae</taxon>
    </lineage>
</organism>
<evidence type="ECO:0000313" key="2">
    <source>
        <dbReference type="Proteomes" id="UP001596364"/>
    </source>
</evidence>
<keyword evidence="2" id="KW-1185">Reference proteome</keyword>
<accession>A0ABW1XJV5</accession>
<dbReference type="PROSITE" id="PS51257">
    <property type="entry name" value="PROKAR_LIPOPROTEIN"/>
    <property type="match status" value="1"/>
</dbReference>
<evidence type="ECO:0008006" key="3">
    <source>
        <dbReference type="Google" id="ProtNLM"/>
    </source>
</evidence>
<gene>
    <name evidence="1" type="ORF">ACFP85_05245</name>
</gene>
<name>A0ABW1XJV5_9ALTE</name>
<comment type="caution">
    <text evidence="1">The sequence shown here is derived from an EMBL/GenBank/DDBJ whole genome shotgun (WGS) entry which is preliminary data.</text>
</comment>
<reference evidence="2" key="1">
    <citation type="journal article" date="2019" name="Int. J. Syst. Evol. Microbiol.">
        <title>The Global Catalogue of Microorganisms (GCM) 10K type strain sequencing project: providing services to taxonomists for standard genome sequencing and annotation.</title>
        <authorList>
            <consortium name="The Broad Institute Genomics Platform"/>
            <consortium name="The Broad Institute Genome Sequencing Center for Infectious Disease"/>
            <person name="Wu L."/>
            <person name="Ma J."/>
        </authorList>
    </citation>
    <scope>NUCLEOTIDE SEQUENCE [LARGE SCALE GENOMIC DNA]</scope>
    <source>
        <strain evidence="2">CGMCC 1.16031</strain>
    </source>
</reference>
<proteinExistence type="predicted"/>